<comment type="caution">
    <text evidence="3">The sequence shown here is derived from an EMBL/GenBank/DDBJ whole genome shotgun (WGS) entry which is preliminary data.</text>
</comment>
<accession>A0ABR1YUA5</accession>
<dbReference type="PROSITE" id="PS00973">
    <property type="entry name" value="USP_2"/>
    <property type="match status" value="1"/>
</dbReference>
<dbReference type="Pfam" id="PF00443">
    <property type="entry name" value="UCH"/>
    <property type="match status" value="1"/>
</dbReference>
<feature type="region of interest" description="Disordered" evidence="1">
    <location>
        <begin position="1"/>
        <end position="183"/>
    </location>
</feature>
<feature type="compositionally biased region" description="Low complexity" evidence="1">
    <location>
        <begin position="115"/>
        <end position="125"/>
    </location>
</feature>
<dbReference type="PANTHER" id="PTHR24006">
    <property type="entry name" value="UBIQUITIN CARBOXYL-TERMINAL HYDROLASE"/>
    <property type="match status" value="1"/>
</dbReference>
<evidence type="ECO:0000313" key="3">
    <source>
        <dbReference type="EMBL" id="KAK8238555.1"/>
    </source>
</evidence>
<dbReference type="Proteomes" id="UP001492380">
    <property type="component" value="Unassembled WGS sequence"/>
</dbReference>
<protein>
    <recommendedName>
        <fullName evidence="2">USP domain-containing protein</fullName>
    </recommendedName>
</protein>
<dbReference type="Pfam" id="PF12030">
    <property type="entry name" value="DUF3517"/>
    <property type="match status" value="1"/>
</dbReference>
<sequence>MDSPSLRQTPPPATLESTSDRRDSMEDTNSSPGRFKRPRLDSGDRAVREMSASINTDEPARLPQQVAAAPTTPKDDDDDDVEQTTANGANTSHTPSRMTINVRTPQQSVPPTDCAPSSQSAAASASDDEAMDADHDDTDSSGTLHSSPLQPSPKTRPDSPSTSAAHGDSSTSTAASPPVVEVDIDDEEMESYRDNIVEIPDDDDDQGALENIFDSFPWVREHGREAALGTILKTLSKPLQTSTNDGELSLISQWLRQVATKVKRDVVSGQTAYLEEANSWEYIGKMFKCILNRQIPYTDSFNLDIEDNMEDIALMDLWIAYSTCVAQLIVAELEYLRENGSSFDKTTLLVSPIHLKNLATFFRYSEDVPFWALVKNLLDGDVARMVGAVFKAFIKEIEKLENLAGLVAIGMSNNYLRAAASEGLRLINFLLCSSRHVPWQVVRLDPRWIAASLFHLFRDLDAEVGVSLKAPVELCSDLVTTAREVLYRHAEMDPEAARLNAVELLGSDLSKQPVASKPSVVSDCWYFKTLQKYILKSHMNHRIWAVETMSQRYVALWSNTAKEGEGLRLLNLFCEFLLESDVMSYIIGIDSHPQLVSRCGNIIGFLAVNHEYGHDQTDALWNAVMENQDPRMVEALIEVLTYLVTLMDLEEVVYVCTKLRTLPVANFTGSFLELFRKACNCVTTKSATPQSAWFIGGEELRQQTLDLLISIAQESFPNASSTPTTDALYRAALHEFSTMTKPDMIAADDRHRIYTACAESIRDRTSNAAASAQIISMLLSTTPADAAYLHELGLAEQVTNELCAYVESQASAPSEYSIQALASRLSLLWNLLSVYPDSLSPELQEALWEHLVGKKAIGQRARDMAWHQLSQMIKSQVTPNSFLSRCADDLLPKLEPEFYTPGLFDLLRNWIDFQRRSCRGEVSVDGVVEPVCVELLWRILLKAPNGTIENTTADFISCLYLDTRTLRSFIAEHPNVVQDTHTALIKRCISQLVEAYSKAKSSDVTMTDEGDREDDDERHFQRILLLMTLLILGARRRGDLQVSSPRLRKPSIPSSCEGSTGEPIQIKFQAFGGECTGVRAVTVRNGETFAWLSERLSEWTGFTEFQIIHGGRWLNHRESSDSKLEEMGLDKGLILIKQAGEAEPTTYSSGSITTVEKEVLKNYDTIYDFLDGGDDSFSQAAFEFLKMLPPHGKALGLTYGGRSTENIDEIASWAFQPGKTFKARMSILALMKDFQNHLKAGPVNVQLISHSVQLLGAAILQEELIDRRLWRPHDLSLALMTLETFNDLLKERVDSDVSGSYFQDGARLVERLMSFMMSSVRTPANSHLTCQCFRAVLESAQHNRDVWTAFIGRSDLLKMHSVLLLSFPQEGARQDIAQTIENNCIHIAEKSRFSTEEVTSFYWNVLSQLLPHAAAHGNNAKEFFEITTKTFRRYDELQRDEAVLKGYISTWSGLMLSHSHEPFVGRNDVDHVVLGFVRLLCTAVQSLKSFKKPLGLDDLASKVFSKFLFPPNSEQDSPSILPVLDTATRHELYDLVVALCEDSSVFRQIIDLNCRVLKMSAEPADEIYGNSGTRELRSETGYVGLENPQALCYMNSLMTQLFMDLEFRKFIFESEGSGEDGLLKSMKDLFAKMQSSYGRSVDIRPFALCVRGTDKKPINVTIQMDTEEFFRLLMDQLESQLATNEDKQRLKNFYGGRSVNQIKSKDCHHVSETTETLFNLPLEVKGKDTLEESLRAYVEGESLDGENKYKCEPCGGRLVNAVKRTCLQSVPDNLIVHLKRFDFDPFTLSRSKINDYFHFPIRVNMSPYKVEYLSDPESHIEDDWFELVGILVHAGGVEQGHYWSYSRVRPTEEMPGRWIKFNDDTVTEQDITKIDMECYGGHGRHTSAYMLLYQRASAVAQGVADVLRAPHSLNPIAKLPAELEDKIQRENQRQIREYCLFDRAHCFFVRRLISQLQALNRGICSEQHEIENSVLGMALEHLYQVTARAGDMDELAKFLEDLTRVTGSCCTCKKFILNWASNHGKALSDWLIYSYTVDTVNLISNKIAYFLVDTLRSVRDHDAQGYGLDVQNPDLEQVYEAADSGVLSDFLKRLSIMVFDLDWIPVNGLELYQRTWDSYFSLLKFIWHLGPHEAALMMHLGFFKMAMEIANADYPPDSGHPYSEIRRVLVSKKAKPDLAVFSQFISEMTSTTDLRPGTCASDEQRFKLHTTAGEEPPKLPLTEEEANLFYRWDNKDRCYIVLNKLLENSSVTTCHSCGEIVMNILGANNAEITNRVMRTLFEGIEVMAPAFAAPFIHAVAYFIWAAPTAGFAKHALEVLINSIDQDKLSVAEAYIWTLSNLWSLAPRSDWGRDVPACYQIEILALAPVWAPLLLSSEDRDHQQTVLKTLRIQLFGNGPCHPGPKDQAEAASHILPRRIEAVRNVTRAGFERIVQLHKEAEVSRVSVDGLYGLMLDCSRFLRTLRVALPETYGDDVETDELLRFCEISDQYFKSWPESDDYESISGDDDLEYADEVEGV</sequence>
<proteinExistence type="predicted"/>
<dbReference type="InterPro" id="IPR021905">
    <property type="entry name" value="DUF3517"/>
</dbReference>
<name>A0ABR1YUA5_9PEZI</name>
<keyword evidence="4" id="KW-1185">Reference proteome</keyword>
<organism evidence="3 4">
    <name type="scientific">Phyllosticta capitalensis</name>
    <dbReference type="NCBI Taxonomy" id="121624"/>
    <lineage>
        <taxon>Eukaryota</taxon>
        <taxon>Fungi</taxon>
        <taxon>Dikarya</taxon>
        <taxon>Ascomycota</taxon>
        <taxon>Pezizomycotina</taxon>
        <taxon>Dothideomycetes</taxon>
        <taxon>Dothideomycetes incertae sedis</taxon>
        <taxon>Botryosphaeriales</taxon>
        <taxon>Phyllostictaceae</taxon>
        <taxon>Phyllosticta</taxon>
    </lineage>
</organism>
<evidence type="ECO:0000259" key="2">
    <source>
        <dbReference type="PROSITE" id="PS50235"/>
    </source>
</evidence>
<dbReference type="SUPFAM" id="SSF54001">
    <property type="entry name" value="Cysteine proteinases"/>
    <property type="match status" value="1"/>
</dbReference>
<dbReference type="InterPro" id="IPR016024">
    <property type="entry name" value="ARM-type_fold"/>
</dbReference>
<dbReference type="InterPro" id="IPR018200">
    <property type="entry name" value="USP_CS"/>
</dbReference>
<dbReference type="EMBL" id="JBBWRZ010000004">
    <property type="protein sequence ID" value="KAK8238555.1"/>
    <property type="molecule type" value="Genomic_DNA"/>
</dbReference>
<feature type="compositionally biased region" description="Polar residues" evidence="1">
    <location>
        <begin position="83"/>
        <end position="110"/>
    </location>
</feature>
<dbReference type="InterPro" id="IPR028889">
    <property type="entry name" value="USP"/>
</dbReference>
<evidence type="ECO:0000313" key="4">
    <source>
        <dbReference type="Proteomes" id="UP001492380"/>
    </source>
</evidence>
<gene>
    <name evidence="3" type="ORF">HDK90DRAFT_510171</name>
</gene>
<dbReference type="InterPro" id="IPR050164">
    <property type="entry name" value="Peptidase_C19"/>
</dbReference>
<feature type="compositionally biased region" description="Acidic residues" evidence="1">
    <location>
        <begin position="126"/>
        <end position="139"/>
    </location>
</feature>
<dbReference type="InterPro" id="IPR001394">
    <property type="entry name" value="Peptidase_C19_UCH"/>
</dbReference>
<dbReference type="InterPro" id="IPR038765">
    <property type="entry name" value="Papain-like_cys_pep_sf"/>
</dbReference>
<feature type="compositionally biased region" description="Polar residues" evidence="1">
    <location>
        <begin position="142"/>
        <end position="175"/>
    </location>
</feature>
<evidence type="ECO:0000256" key="1">
    <source>
        <dbReference type="SAM" id="MobiDB-lite"/>
    </source>
</evidence>
<feature type="domain" description="USP" evidence="2">
    <location>
        <begin position="1583"/>
        <end position="1896"/>
    </location>
</feature>
<reference evidence="3 4" key="1">
    <citation type="submission" date="2024-04" db="EMBL/GenBank/DDBJ databases">
        <title>Phyllosticta paracitricarpa is synonymous to the EU quarantine fungus P. citricarpa based on phylogenomic analyses.</title>
        <authorList>
            <consortium name="Lawrence Berkeley National Laboratory"/>
            <person name="Van Ingen-Buijs V.A."/>
            <person name="Van Westerhoven A.C."/>
            <person name="Haridas S."/>
            <person name="Skiadas P."/>
            <person name="Martin F."/>
            <person name="Groenewald J.Z."/>
            <person name="Crous P.W."/>
            <person name="Seidl M.F."/>
        </authorList>
    </citation>
    <scope>NUCLEOTIDE SEQUENCE [LARGE SCALE GENOMIC DNA]</scope>
    <source>
        <strain evidence="3 4">CBS 123374</strain>
    </source>
</reference>
<dbReference type="PROSITE" id="PS50235">
    <property type="entry name" value="USP_3"/>
    <property type="match status" value="1"/>
</dbReference>
<feature type="compositionally biased region" description="Basic and acidic residues" evidence="1">
    <location>
        <begin position="38"/>
        <end position="48"/>
    </location>
</feature>
<dbReference type="SUPFAM" id="SSF48371">
    <property type="entry name" value="ARM repeat"/>
    <property type="match status" value="1"/>
</dbReference>
<dbReference type="PANTHER" id="PTHR24006:SF925">
    <property type="entry name" value="UBIQUITINYL HYDROLASE 1"/>
    <property type="match status" value="1"/>
</dbReference>
<dbReference type="Gene3D" id="3.90.70.10">
    <property type="entry name" value="Cysteine proteinases"/>
    <property type="match status" value="1"/>
</dbReference>